<evidence type="ECO:0000313" key="3">
    <source>
        <dbReference type="Proteomes" id="UP000006790"/>
    </source>
</evidence>
<gene>
    <name evidence="2" type="ordered locus">Ecym_2376</name>
</gene>
<dbReference type="OrthoDB" id="4035871at2759"/>
<evidence type="ECO:0000256" key="1">
    <source>
        <dbReference type="SAM" id="MobiDB-lite"/>
    </source>
</evidence>
<proteinExistence type="predicted"/>
<feature type="compositionally biased region" description="Low complexity" evidence="1">
    <location>
        <begin position="188"/>
        <end position="197"/>
    </location>
</feature>
<dbReference type="OMA" id="RLANIWE"/>
<dbReference type="GeneID" id="11473072"/>
<dbReference type="RefSeq" id="XP_003644926.1">
    <property type="nucleotide sequence ID" value="XM_003644878.1"/>
</dbReference>
<dbReference type="EMBL" id="CP002498">
    <property type="protein sequence ID" value="AET38109.1"/>
    <property type="molecule type" value="Genomic_DNA"/>
</dbReference>
<dbReference type="KEGG" id="erc:Ecym_2376"/>
<sequence length="428" mass="48691">MRVNHRIFIKRMLETGNLTTCTYKCTTHFSKEALAMRTMLQKGMLCRSSATLLNRKVIDNVRLSSACTLIRSRTDKIKDSIEEIILEGKPPNQANTDYKVLFKVFEMAGISKNISFRQQAIQLKRLIANNKITDSQLYHAVQVIETQETDKNYSAGCQHSFDKTPSSEASETGIQHNSSGESLGCALSPSNINSNNNKQENKPLCLPLTYANAKGFQPITNNEKKDPDLIILEELLRPDSTENIMVKKFNWDKQGVKKFDWENHGRNQVETSSSELHSAGSMSLLEEYLKNLKSKPSFSDVDDRMLGKSAIPESKELLVYNFQEKDTELISLDTRGLLNVNYKDLFSVINGGTYPPEQMLNIVNKYEDEGWELVGDIYDDPHTLVFQRKMDNTSTQKNIRLLKKKFFSRTTALTNSIARIGKIFFIKS</sequence>
<dbReference type="Proteomes" id="UP000006790">
    <property type="component" value="Chromosome 2"/>
</dbReference>
<evidence type="ECO:0000313" key="2">
    <source>
        <dbReference type="EMBL" id="AET38109.1"/>
    </source>
</evidence>
<dbReference type="HOGENOM" id="CLU_640980_0_0_1"/>
<organism evidence="2 3">
    <name type="scientific">Eremothecium cymbalariae (strain CBS 270.75 / DBVPG 7215 / KCTC 17166 / NRRL Y-17582)</name>
    <name type="common">Yeast</name>
    <dbReference type="NCBI Taxonomy" id="931890"/>
    <lineage>
        <taxon>Eukaryota</taxon>
        <taxon>Fungi</taxon>
        <taxon>Dikarya</taxon>
        <taxon>Ascomycota</taxon>
        <taxon>Saccharomycotina</taxon>
        <taxon>Saccharomycetes</taxon>
        <taxon>Saccharomycetales</taxon>
        <taxon>Saccharomycetaceae</taxon>
        <taxon>Eremothecium</taxon>
    </lineage>
</organism>
<name>G8JNP1_ERECY</name>
<dbReference type="AlphaFoldDB" id="G8JNP1"/>
<dbReference type="InParanoid" id="G8JNP1"/>
<protein>
    <submittedName>
        <fullName evidence="2">Uncharacterized protein</fullName>
    </submittedName>
</protein>
<reference evidence="3" key="1">
    <citation type="journal article" date="2012" name="G3 (Bethesda)">
        <title>Pichia sorbitophila, an interspecies yeast hybrid reveals early steps of genome resolution following polyploidization.</title>
        <authorList>
            <person name="Leh Louis V."/>
            <person name="Despons L."/>
            <person name="Friedrich A."/>
            <person name="Martin T."/>
            <person name="Durrens P."/>
            <person name="Casaregola S."/>
            <person name="Neuveglise C."/>
            <person name="Fairhead C."/>
            <person name="Marck C."/>
            <person name="Cruz J.A."/>
            <person name="Straub M.L."/>
            <person name="Kugler V."/>
            <person name="Sacerdot C."/>
            <person name="Uzunov Z."/>
            <person name="Thierry A."/>
            <person name="Weiss S."/>
            <person name="Bleykasten C."/>
            <person name="De Montigny J."/>
            <person name="Jacques N."/>
            <person name="Jung P."/>
            <person name="Lemaire M."/>
            <person name="Mallet S."/>
            <person name="Morel G."/>
            <person name="Richard G.F."/>
            <person name="Sarkar A."/>
            <person name="Savel G."/>
            <person name="Schacherer J."/>
            <person name="Seret M.L."/>
            <person name="Talla E."/>
            <person name="Samson G."/>
            <person name="Jubin C."/>
            <person name="Poulain J."/>
            <person name="Vacherie B."/>
            <person name="Barbe V."/>
            <person name="Pelletier E."/>
            <person name="Sherman D.J."/>
            <person name="Westhof E."/>
            <person name="Weissenbach J."/>
            <person name="Baret P.V."/>
            <person name="Wincker P."/>
            <person name="Gaillardin C."/>
            <person name="Dujon B."/>
            <person name="Souciet J.L."/>
        </authorList>
    </citation>
    <scope>NUCLEOTIDE SEQUENCE [LARGE SCALE GENOMIC DNA]</scope>
    <source>
        <strain evidence="3">CBS 270.75 / DBVPG 7215 / KCTC 17166 / NRRL Y-17582</strain>
    </source>
</reference>
<keyword evidence="3" id="KW-1185">Reference proteome</keyword>
<feature type="region of interest" description="Disordered" evidence="1">
    <location>
        <begin position="161"/>
        <end position="198"/>
    </location>
</feature>
<dbReference type="eggNOG" id="ENOG502S553">
    <property type="taxonomic scope" value="Eukaryota"/>
</dbReference>
<accession>G8JNP1</accession>
<feature type="compositionally biased region" description="Polar residues" evidence="1">
    <location>
        <begin position="163"/>
        <end position="181"/>
    </location>
</feature>